<dbReference type="SUPFAM" id="SSF52540">
    <property type="entry name" value="P-loop containing nucleoside triphosphate hydrolases"/>
    <property type="match status" value="1"/>
</dbReference>
<dbReference type="InterPro" id="IPR003439">
    <property type="entry name" value="ABC_transporter-like_ATP-bd"/>
</dbReference>
<feature type="transmembrane region" description="Helical" evidence="7">
    <location>
        <begin position="268"/>
        <end position="287"/>
    </location>
</feature>
<protein>
    <submittedName>
        <fullName evidence="10">ABC transporter ATP-binding protein</fullName>
    </submittedName>
</protein>
<feature type="domain" description="ABC transmembrane type-1" evidence="9">
    <location>
        <begin position="20"/>
        <end position="299"/>
    </location>
</feature>
<evidence type="ECO:0000256" key="2">
    <source>
        <dbReference type="ARBA" id="ARBA00022692"/>
    </source>
</evidence>
<reference evidence="11" key="1">
    <citation type="submission" date="2023-07" db="EMBL/GenBank/DDBJ databases">
        <authorList>
            <person name="Colorado M.A."/>
            <person name="Villamil L.M."/>
            <person name="Melo J.F."/>
            <person name="Rodriguez J.A."/>
            <person name="Ruiz R.Y."/>
        </authorList>
    </citation>
    <scope>NUCLEOTIDE SEQUENCE [LARGE SCALE GENOMIC DNA]</scope>
    <source>
        <strain evidence="11">C33</strain>
    </source>
</reference>
<dbReference type="InterPro" id="IPR017871">
    <property type="entry name" value="ABC_transporter-like_CS"/>
</dbReference>
<comment type="caution">
    <text evidence="10">The sequence shown here is derived from an EMBL/GenBank/DDBJ whole genome shotgun (WGS) entry which is preliminary data.</text>
</comment>
<keyword evidence="4 10" id="KW-0067">ATP-binding</keyword>
<feature type="transmembrane region" description="Helical" evidence="7">
    <location>
        <begin position="53"/>
        <end position="73"/>
    </location>
</feature>
<accession>A0ABU4W7F9</accession>
<sequence length="566" mass="64801">MLNSVFSYYLKERKLLTYFLVSSFFVTILDLYGPIVVQNLIDTSIPNKNIKEFFIFSAFLLIIYIIRLFLSIYSSSRGQLMGNRIKFLMREDLFKKILNQSDSYFMKKQSGDIISRVTNDLENISALLYRGLEDFLFSILSIIGAMVLMANFNMKLTAITMIPLPVAIYFTIAQNKKLKYGYVLVRENFSKLTSGIHDTLKTIFFIKDNVLERDSFEKFSKKNKELLDVEKKNIFNTSALMSGINFYNQLTQLIVIFIGGYMHIKGEISFGVIVSFILLTNRFRVYLLRLMGLVDVFQRGATGITRFLEVMNIPDSKDGSKIIDESIETIKVQGLSFAYDKQEVIKELSITIEKGEKVAFVGESGVGKTTIFSLLKRTFLPEENMIFINELCIHEVDRESLLNKIAIVDQKDCLMNETILENIKVVKKDATKKEIEEALELAQLKEFVESLEKKENTKLGQGGIELSSGQKQRLSMARLFLKNPDIIFLDEGTSALDNVLEKKIMDNILQKFEDKIIISIAHRLNTLKEFNKIVVLGKDGVKEIGDFQTLIDKKGSFFKMYKAGNL</sequence>
<dbReference type="PANTHER" id="PTHR43394">
    <property type="entry name" value="ATP-DEPENDENT PERMEASE MDL1, MITOCHONDRIAL"/>
    <property type="match status" value="1"/>
</dbReference>
<dbReference type="SUPFAM" id="SSF90123">
    <property type="entry name" value="ABC transporter transmembrane region"/>
    <property type="match status" value="1"/>
</dbReference>
<feature type="transmembrane region" description="Helical" evidence="7">
    <location>
        <begin position="15"/>
        <end position="41"/>
    </location>
</feature>
<dbReference type="Pfam" id="PF00664">
    <property type="entry name" value="ABC_membrane"/>
    <property type="match status" value="1"/>
</dbReference>
<dbReference type="PROSITE" id="PS00211">
    <property type="entry name" value="ABC_TRANSPORTER_1"/>
    <property type="match status" value="1"/>
</dbReference>
<evidence type="ECO:0000256" key="6">
    <source>
        <dbReference type="ARBA" id="ARBA00023136"/>
    </source>
</evidence>
<gene>
    <name evidence="10" type="ORF">RFV38_02920</name>
</gene>
<comment type="subcellular location">
    <subcellularLocation>
        <location evidence="1">Cell membrane</location>
        <topology evidence="1">Multi-pass membrane protein</topology>
    </subcellularLocation>
</comment>
<dbReference type="InterPro" id="IPR011527">
    <property type="entry name" value="ABC1_TM_dom"/>
</dbReference>
<dbReference type="GO" id="GO:0005524">
    <property type="term" value="F:ATP binding"/>
    <property type="evidence" value="ECO:0007669"/>
    <property type="project" value="UniProtKB-KW"/>
</dbReference>
<evidence type="ECO:0000256" key="7">
    <source>
        <dbReference type="SAM" id="Phobius"/>
    </source>
</evidence>
<evidence type="ECO:0000313" key="10">
    <source>
        <dbReference type="EMBL" id="MDX8335458.1"/>
    </source>
</evidence>
<dbReference type="InterPro" id="IPR036640">
    <property type="entry name" value="ABC1_TM_sf"/>
</dbReference>
<dbReference type="EMBL" id="JAVIKH010000002">
    <property type="protein sequence ID" value="MDX8335458.1"/>
    <property type="molecule type" value="Genomic_DNA"/>
</dbReference>
<organism evidence="10 11">
    <name type="scientific">Candidatus Cetobacterium colombiensis</name>
    <dbReference type="NCBI Taxonomy" id="3073100"/>
    <lineage>
        <taxon>Bacteria</taxon>
        <taxon>Fusobacteriati</taxon>
        <taxon>Fusobacteriota</taxon>
        <taxon>Fusobacteriia</taxon>
        <taxon>Fusobacteriales</taxon>
        <taxon>Fusobacteriaceae</taxon>
        <taxon>Cetobacterium</taxon>
    </lineage>
</organism>
<keyword evidence="2 7" id="KW-0812">Transmembrane</keyword>
<dbReference type="InterPro" id="IPR003593">
    <property type="entry name" value="AAA+_ATPase"/>
</dbReference>
<dbReference type="InterPro" id="IPR027417">
    <property type="entry name" value="P-loop_NTPase"/>
</dbReference>
<name>A0ABU4W7F9_9FUSO</name>
<dbReference type="PANTHER" id="PTHR43394:SF1">
    <property type="entry name" value="ATP-BINDING CASSETTE SUB-FAMILY B MEMBER 10, MITOCHONDRIAL"/>
    <property type="match status" value="1"/>
</dbReference>
<evidence type="ECO:0000259" key="8">
    <source>
        <dbReference type="PROSITE" id="PS50893"/>
    </source>
</evidence>
<evidence type="ECO:0000313" key="11">
    <source>
        <dbReference type="Proteomes" id="UP001279681"/>
    </source>
</evidence>
<keyword evidence="5 7" id="KW-1133">Transmembrane helix</keyword>
<evidence type="ECO:0000256" key="5">
    <source>
        <dbReference type="ARBA" id="ARBA00022989"/>
    </source>
</evidence>
<dbReference type="PROSITE" id="PS50893">
    <property type="entry name" value="ABC_TRANSPORTER_2"/>
    <property type="match status" value="1"/>
</dbReference>
<dbReference type="PROSITE" id="PS50929">
    <property type="entry name" value="ABC_TM1F"/>
    <property type="match status" value="1"/>
</dbReference>
<keyword evidence="11" id="KW-1185">Reference proteome</keyword>
<dbReference type="Gene3D" id="1.20.1560.10">
    <property type="entry name" value="ABC transporter type 1, transmembrane domain"/>
    <property type="match status" value="1"/>
</dbReference>
<proteinExistence type="predicted"/>
<evidence type="ECO:0000256" key="1">
    <source>
        <dbReference type="ARBA" id="ARBA00004651"/>
    </source>
</evidence>
<keyword evidence="6 7" id="KW-0472">Membrane</keyword>
<keyword evidence="3" id="KW-0547">Nucleotide-binding</keyword>
<dbReference type="SMART" id="SM00382">
    <property type="entry name" value="AAA"/>
    <property type="match status" value="1"/>
</dbReference>
<dbReference type="Gene3D" id="3.40.50.300">
    <property type="entry name" value="P-loop containing nucleotide triphosphate hydrolases"/>
    <property type="match status" value="1"/>
</dbReference>
<feature type="domain" description="ABC transporter" evidence="8">
    <location>
        <begin position="330"/>
        <end position="563"/>
    </location>
</feature>
<dbReference type="Pfam" id="PF00005">
    <property type="entry name" value="ABC_tran"/>
    <property type="match status" value="1"/>
</dbReference>
<dbReference type="RefSeq" id="WP_320312859.1">
    <property type="nucleotide sequence ID" value="NZ_JAVIKH010000002.1"/>
</dbReference>
<evidence type="ECO:0000256" key="4">
    <source>
        <dbReference type="ARBA" id="ARBA00022840"/>
    </source>
</evidence>
<dbReference type="Proteomes" id="UP001279681">
    <property type="component" value="Unassembled WGS sequence"/>
</dbReference>
<evidence type="ECO:0000259" key="9">
    <source>
        <dbReference type="PROSITE" id="PS50929"/>
    </source>
</evidence>
<dbReference type="CDD" id="cd18549">
    <property type="entry name" value="ABC_6TM_YwjA_like"/>
    <property type="match status" value="1"/>
</dbReference>
<evidence type="ECO:0000256" key="3">
    <source>
        <dbReference type="ARBA" id="ARBA00022741"/>
    </source>
</evidence>
<dbReference type="InterPro" id="IPR039421">
    <property type="entry name" value="Type_1_exporter"/>
</dbReference>
<feature type="transmembrane region" description="Helical" evidence="7">
    <location>
        <begin position="135"/>
        <end position="152"/>
    </location>
</feature>